<gene>
    <name evidence="2" type="ORF">OCK74_17740</name>
</gene>
<feature type="transmembrane region" description="Helical" evidence="1">
    <location>
        <begin position="15"/>
        <end position="32"/>
    </location>
</feature>
<evidence type="ECO:0000313" key="3">
    <source>
        <dbReference type="Proteomes" id="UP001155483"/>
    </source>
</evidence>
<feature type="transmembrane region" description="Helical" evidence="1">
    <location>
        <begin position="44"/>
        <end position="63"/>
    </location>
</feature>
<keyword evidence="1" id="KW-0812">Transmembrane</keyword>
<keyword evidence="3" id="KW-1185">Reference proteome</keyword>
<accession>A0A9X2XY51</accession>
<evidence type="ECO:0000256" key="1">
    <source>
        <dbReference type="SAM" id="Phobius"/>
    </source>
</evidence>
<keyword evidence="1" id="KW-0472">Membrane</keyword>
<dbReference type="RefSeq" id="WP_279298405.1">
    <property type="nucleotide sequence ID" value="NZ_JAOTIF010000016.1"/>
</dbReference>
<dbReference type="EMBL" id="JAOTIF010000016">
    <property type="protein sequence ID" value="MCU7550966.1"/>
    <property type="molecule type" value="Genomic_DNA"/>
</dbReference>
<reference evidence="2" key="2">
    <citation type="submission" date="2023-04" db="EMBL/GenBank/DDBJ databases">
        <title>Paracnuella aquatica gen. nov., sp. nov., a member of the family Chitinophagaceae isolated from a hot spring.</title>
        <authorList>
            <person name="Wang C."/>
        </authorList>
    </citation>
    <scope>NUCLEOTIDE SEQUENCE</scope>
    <source>
        <strain evidence="2">LB-8</strain>
    </source>
</reference>
<reference evidence="2" key="1">
    <citation type="submission" date="2022-09" db="EMBL/GenBank/DDBJ databases">
        <authorList>
            <person name="Yuan C."/>
            <person name="Ke Z."/>
        </authorList>
    </citation>
    <scope>NUCLEOTIDE SEQUENCE</scope>
    <source>
        <strain evidence="2">LB-8</strain>
    </source>
</reference>
<keyword evidence="1" id="KW-1133">Transmembrane helix</keyword>
<comment type="caution">
    <text evidence="2">The sequence shown here is derived from an EMBL/GenBank/DDBJ whole genome shotgun (WGS) entry which is preliminary data.</text>
</comment>
<protein>
    <submittedName>
        <fullName evidence="2">Uncharacterized protein</fullName>
    </submittedName>
</protein>
<dbReference type="AlphaFoldDB" id="A0A9X2XY51"/>
<dbReference type="Proteomes" id="UP001155483">
    <property type="component" value="Unassembled WGS sequence"/>
</dbReference>
<evidence type="ECO:0000313" key="2">
    <source>
        <dbReference type="EMBL" id="MCU7550966.1"/>
    </source>
</evidence>
<name>A0A9X2XY51_9BACT</name>
<sequence>MIQNTTAKWYNKKRFLLPVLIIFPPLGIYGAWKSKRKVLSKIVLTFGGIFLSFFLLIIVVAIANPSIGNEKGQKKDQGTTTETLSQIREQDQISTKNSLTTTEIETLKAFQKKWADSIVKSWEGTFITDVKLSLPDTIQFYLSKAASNNVQATRKENLGVYEILYDSSKIQLAENLRSYPVVIDFLPAKGYKIENWVKFQTITYNGIELYTGLANEKEHYGTIIGGYIVDGERYVQILTSNGEIETIERKELNLKAFYYKANDPKIGVAISWVNK</sequence>
<organism evidence="2 3">
    <name type="scientific">Paraflavisolibacter caeni</name>
    <dbReference type="NCBI Taxonomy" id="2982496"/>
    <lineage>
        <taxon>Bacteria</taxon>
        <taxon>Pseudomonadati</taxon>
        <taxon>Bacteroidota</taxon>
        <taxon>Chitinophagia</taxon>
        <taxon>Chitinophagales</taxon>
        <taxon>Chitinophagaceae</taxon>
        <taxon>Paraflavisolibacter</taxon>
    </lineage>
</organism>
<proteinExistence type="predicted"/>